<accession>A0A0C1I9I1</accession>
<dbReference type="Proteomes" id="UP000031408">
    <property type="component" value="Unassembled WGS sequence"/>
</dbReference>
<dbReference type="SUPFAM" id="SSF48452">
    <property type="entry name" value="TPR-like"/>
    <property type="match status" value="1"/>
</dbReference>
<evidence type="ECO:0008006" key="4">
    <source>
        <dbReference type="Google" id="ProtNLM"/>
    </source>
</evidence>
<dbReference type="AlphaFoldDB" id="A0A0C1I9I1"/>
<name>A0A0C1I9I1_9BACT</name>
<dbReference type="RefSeq" id="WP_039144678.1">
    <property type="nucleotide sequence ID" value="NZ_JSVC01000048.1"/>
</dbReference>
<organism evidence="2 3">
    <name type="scientific">Flavihumibacter solisilvae</name>
    <dbReference type="NCBI Taxonomy" id="1349421"/>
    <lineage>
        <taxon>Bacteria</taxon>
        <taxon>Pseudomonadati</taxon>
        <taxon>Bacteroidota</taxon>
        <taxon>Chitinophagia</taxon>
        <taxon>Chitinophagales</taxon>
        <taxon>Chitinophagaceae</taxon>
        <taxon>Flavihumibacter</taxon>
    </lineage>
</organism>
<dbReference type="STRING" id="1349421.OI18_23215"/>
<evidence type="ECO:0000313" key="2">
    <source>
        <dbReference type="EMBL" id="KIC90670.1"/>
    </source>
</evidence>
<dbReference type="InterPro" id="IPR011990">
    <property type="entry name" value="TPR-like_helical_dom_sf"/>
</dbReference>
<feature type="transmembrane region" description="Helical" evidence="1">
    <location>
        <begin position="12"/>
        <end position="32"/>
    </location>
</feature>
<gene>
    <name evidence="2" type="ORF">OI18_23215</name>
</gene>
<evidence type="ECO:0000313" key="3">
    <source>
        <dbReference type="Proteomes" id="UP000031408"/>
    </source>
</evidence>
<dbReference type="Gene3D" id="1.25.40.10">
    <property type="entry name" value="Tetratricopeptide repeat domain"/>
    <property type="match status" value="1"/>
</dbReference>
<reference evidence="2 3" key="1">
    <citation type="submission" date="2014-11" db="EMBL/GenBank/DDBJ databases">
        <title>Genome sequence of Flavihumibacter solisilvae 3-3.</title>
        <authorList>
            <person name="Zhou G."/>
            <person name="Li M."/>
            <person name="Wang G."/>
        </authorList>
    </citation>
    <scope>NUCLEOTIDE SEQUENCE [LARGE SCALE GENOMIC DNA]</scope>
    <source>
        <strain evidence="2 3">3-3</strain>
    </source>
</reference>
<keyword evidence="1" id="KW-1133">Transmembrane helix</keyword>
<protein>
    <recommendedName>
        <fullName evidence="4">Tetratricopeptide repeat protein</fullName>
    </recommendedName>
</protein>
<keyword evidence="3" id="KW-1185">Reference proteome</keyword>
<keyword evidence="1" id="KW-0812">Transmembrane</keyword>
<evidence type="ECO:0000256" key="1">
    <source>
        <dbReference type="SAM" id="Phobius"/>
    </source>
</evidence>
<feature type="transmembrane region" description="Helical" evidence="1">
    <location>
        <begin position="38"/>
        <end position="57"/>
    </location>
</feature>
<dbReference type="EMBL" id="JSVC01000048">
    <property type="protein sequence ID" value="KIC90670.1"/>
    <property type="molecule type" value="Genomic_DNA"/>
</dbReference>
<proteinExistence type="predicted"/>
<dbReference type="OrthoDB" id="886912at2"/>
<comment type="caution">
    <text evidence="2">The sequence shown here is derived from an EMBL/GenBank/DDBJ whole genome shotgun (WGS) entry which is preliminary data.</text>
</comment>
<keyword evidence="1" id="KW-0472">Membrane</keyword>
<sequence>MASKAPVIRQIAWISIVPQLFILFLFVYGSYLIGISDFFQLGIVAYLVLSFVLRRLIPREHRLGMEQVKGKQYDSAISHFKSSYDHFTRYSWIDKYRFVTLLSSSSMCYREMALNNIAFCYGQINQGNESAYYYKKTIEEFPDNEIAKASLRLLESGKHITHMT</sequence>